<proteinExistence type="predicted"/>
<name>A0ABT7HU77_9BACT</name>
<evidence type="ECO:0000256" key="1">
    <source>
        <dbReference type="SAM" id="Coils"/>
    </source>
</evidence>
<evidence type="ECO:0008006" key="4">
    <source>
        <dbReference type="Google" id="ProtNLM"/>
    </source>
</evidence>
<dbReference type="Gene3D" id="3.40.50.11350">
    <property type="match status" value="1"/>
</dbReference>
<evidence type="ECO:0000313" key="3">
    <source>
        <dbReference type="Proteomes" id="UP001173801"/>
    </source>
</evidence>
<feature type="non-terminal residue" evidence="2">
    <location>
        <position position="524"/>
    </location>
</feature>
<organism evidence="2 3">
    <name type="scientific">Campylobacter gastrosuis</name>
    <dbReference type="NCBI Taxonomy" id="2974576"/>
    <lineage>
        <taxon>Bacteria</taxon>
        <taxon>Pseudomonadati</taxon>
        <taxon>Campylobacterota</taxon>
        <taxon>Epsilonproteobacteria</taxon>
        <taxon>Campylobacterales</taxon>
        <taxon>Campylobacteraceae</taxon>
        <taxon>Campylobacter</taxon>
    </lineage>
</organism>
<gene>
    <name evidence="2" type="ORF">NYG85_11310</name>
</gene>
<keyword evidence="3" id="KW-1185">Reference proteome</keyword>
<reference evidence="2" key="1">
    <citation type="submission" date="2022-08" db="EMBL/GenBank/DDBJ databases">
        <authorList>
            <person name="Wang H."/>
        </authorList>
    </citation>
    <scope>NUCLEOTIDE SEQUENCE</scope>
    <source>
        <strain evidence="2">PS10</strain>
    </source>
</reference>
<keyword evidence="1" id="KW-0175">Coiled coil</keyword>
<feature type="coiled-coil region" evidence="1">
    <location>
        <begin position="489"/>
        <end position="516"/>
    </location>
</feature>
<dbReference type="RefSeq" id="WP_284938722.1">
    <property type="nucleotide sequence ID" value="NZ_JANURM010000028.1"/>
</dbReference>
<evidence type="ECO:0000313" key="2">
    <source>
        <dbReference type="EMBL" id="MDL0089944.1"/>
    </source>
</evidence>
<dbReference type="Proteomes" id="UP001173801">
    <property type="component" value="Unassembled WGS sequence"/>
</dbReference>
<accession>A0ABT7HU77</accession>
<sequence>MSENYKKLVVQNRSDGTGSRLFSIINAMVVADKLSSIDNMRFLWDETRFIDKQDKADANNINMRAFNNSVIIGASCESKEHIFSDGFIKKHFLEKYETDNRIDITRNVDELIKIYNKCDYLRVEIGFLDFLFSSKLEYRTKLAQMWNKIDFNDNIKNMINLAKSHADNLGDFIAIHLRSGDAIYTYAGYRLANRQSTTHATPYEFALGIIEKHKNENIVIIGDDVTSMRELKTINNNAMLIEDFRDINKYSNLELFIYDVVFMSKAKLLYGTQSALVKLAYSINPNLECIHPHNDIDKQTLYKWLQTYYDILHNISPSQRAYSCFCLFINGEKCDEKLEILEQYLKNALEFDLQNDKYRIHLVNCLLKRGMIDEANILLGQYLTNRFNFFSNLFLSKYWNGKYAFEEVFNNYIKYADEFHPYLSFMAAKALEVTGGGSNEVIKYYKYAQKELAIHVNPCLISALEIQISKQTKEKEQIAKSLISEQTKNKELETKISAITAKYDELKQKVDEKELLTIKILEKD</sequence>
<reference evidence="2" key="2">
    <citation type="journal article" date="2023" name="Microorganisms">
        <title>Isolation and Genomic Characteristics of Cat-Borne Campylobacter felis sp. nov. and Sheep-Borne Campylobacter ovis sp. nov.</title>
        <authorList>
            <person name="Wang H."/>
            <person name="Li Y."/>
            <person name="Gu Y."/>
            <person name="Zhou G."/>
            <person name="Chen X."/>
            <person name="Zhang X."/>
            <person name="Shao Z."/>
            <person name="Zhang J."/>
            <person name="Zhang M."/>
        </authorList>
    </citation>
    <scope>NUCLEOTIDE SEQUENCE</scope>
    <source>
        <strain evidence="2">PS10</strain>
    </source>
</reference>
<protein>
    <recommendedName>
        <fullName evidence="4">Sugar transferase</fullName>
    </recommendedName>
</protein>
<comment type="caution">
    <text evidence="2">The sequence shown here is derived from an EMBL/GenBank/DDBJ whole genome shotgun (WGS) entry which is preliminary data.</text>
</comment>
<dbReference type="EMBL" id="JANURM010000028">
    <property type="protein sequence ID" value="MDL0089944.1"/>
    <property type="molecule type" value="Genomic_DNA"/>
</dbReference>